<protein>
    <submittedName>
        <fullName evidence="2">NADPH-dependent oxidoreductase</fullName>
    </submittedName>
</protein>
<dbReference type="AlphaFoldDB" id="A0A347WML4"/>
<dbReference type="Gene3D" id="3.40.50.360">
    <property type="match status" value="1"/>
</dbReference>
<dbReference type="GO" id="GO:0016491">
    <property type="term" value="F:oxidoreductase activity"/>
    <property type="evidence" value="ECO:0007669"/>
    <property type="project" value="InterPro"/>
</dbReference>
<dbReference type="InterPro" id="IPR050712">
    <property type="entry name" value="NAD(P)H-dep_reductase"/>
</dbReference>
<dbReference type="PANTHER" id="PTHR30543">
    <property type="entry name" value="CHROMATE REDUCTASE"/>
    <property type="match status" value="1"/>
</dbReference>
<evidence type="ECO:0000313" key="2">
    <source>
        <dbReference type="EMBL" id="AXY26321.1"/>
    </source>
</evidence>
<dbReference type="Pfam" id="PF03358">
    <property type="entry name" value="FMN_red"/>
    <property type="match status" value="1"/>
</dbReference>
<proteinExistence type="predicted"/>
<feature type="domain" description="NADPH-dependent FMN reductase-like" evidence="1">
    <location>
        <begin position="2"/>
        <end position="142"/>
    </location>
</feature>
<dbReference type="PANTHER" id="PTHR30543:SF21">
    <property type="entry name" value="NAD(P)H-DEPENDENT FMN REDUCTASE LOT6"/>
    <property type="match status" value="1"/>
</dbReference>
<dbReference type="EMBL" id="CP023434">
    <property type="protein sequence ID" value="AXY26321.1"/>
    <property type="molecule type" value="Genomic_DNA"/>
</dbReference>
<keyword evidence="3" id="KW-1185">Reference proteome</keyword>
<dbReference type="SUPFAM" id="SSF52218">
    <property type="entry name" value="Flavoproteins"/>
    <property type="match status" value="1"/>
</dbReference>
<dbReference type="InterPro" id="IPR029039">
    <property type="entry name" value="Flavoprotein-like_sf"/>
</dbReference>
<dbReference type="KEGG" id="abae:CL176_10110"/>
<sequence length="186" mass="20745">MTKIGIITGSTRTDRVNLQVAEYVLEVAKAHNQDAKFEIVDIKDYDLPMIDTAPPGMLNRNYPDERTQRWSEKIDSLDGFIFVTPEYNKNNTPALLNALDVISPEWGNKAAGLVGYGSTGAVTAIQTLRITLSNFNVATVGQFADFNLFTEFEEGTFKPFDYRKPTVQGLVDATVAWAKAFETLRK</sequence>
<dbReference type="Proteomes" id="UP000263232">
    <property type="component" value="Chromosome"/>
</dbReference>
<dbReference type="RefSeq" id="WP_118991193.1">
    <property type="nucleotide sequence ID" value="NZ_CP023434.1"/>
</dbReference>
<evidence type="ECO:0000313" key="3">
    <source>
        <dbReference type="Proteomes" id="UP000263232"/>
    </source>
</evidence>
<dbReference type="OrthoDB" id="9812295at2"/>
<gene>
    <name evidence="2" type="ORF">CL176_10110</name>
</gene>
<dbReference type="GO" id="GO:0010181">
    <property type="term" value="F:FMN binding"/>
    <property type="evidence" value="ECO:0007669"/>
    <property type="project" value="TreeGrafter"/>
</dbReference>
<reference evidence="2 3" key="1">
    <citation type="submission" date="2017-09" db="EMBL/GenBank/DDBJ databases">
        <title>Complete genome sequence of Oxytococcus suis strain ZY16052.</title>
        <authorList>
            <person name="Li F."/>
        </authorList>
    </citation>
    <scope>NUCLEOTIDE SEQUENCE [LARGE SCALE GENOMIC DNA]</scope>
    <source>
        <strain evidence="2 3">ZY16052</strain>
    </source>
</reference>
<organism evidence="2 3">
    <name type="scientific">Suicoccus acidiformans</name>
    <dbReference type="NCBI Taxonomy" id="2036206"/>
    <lineage>
        <taxon>Bacteria</taxon>
        <taxon>Bacillati</taxon>
        <taxon>Bacillota</taxon>
        <taxon>Bacilli</taxon>
        <taxon>Lactobacillales</taxon>
        <taxon>Aerococcaceae</taxon>
        <taxon>Suicoccus</taxon>
    </lineage>
</organism>
<dbReference type="GO" id="GO:0005829">
    <property type="term" value="C:cytosol"/>
    <property type="evidence" value="ECO:0007669"/>
    <property type="project" value="TreeGrafter"/>
</dbReference>
<accession>A0A347WML4</accession>
<evidence type="ECO:0000259" key="1">
    <source>
        <dbReference type="Pfam" id="PF03358"/>
    </source>
</evidence>
<dbReference type="InterPro" id="IPR005025">
    <property type="entry name" value="FMN_Rdtase-like_dom"/>
</dbReference>
<name>A0A347WML4_9LACT</name>